<dbReference type="GO" id="GO:0003676">
    <property type="term" value="F:nucleic acid binding"/>
    <property type="evidence" value="ECO:0007669"/>
    <property type="project" value="InterPro"/>
</dbReference>
<feature type="domain" description="Integrase catalytic" evidence="1">
    <location>
        <begin position="121"/>
        <end position="175"/>
    </location>
</feature>
<dbReference type="Pfam" id="PF17921">
    <property type="entry name" value="Integrase_H2C2"/>
    <property type="match status" value="1"/>
</dbReference>
<organism evidence="2">
    <name type="scientific">Sesamum latifolium</name>
    <dbReference type="NCBI Taxonomy" id="2727402"/>
    <lineage>
        <taxon>Eukaryota</taxon>
        <taxon>Viridiplantae</taxon>
        <taxon>Streptophyta</taxon>
        <taxon>Embryophyta</taxon>
        <taxon>Tracheophyta</taxon>
        <taxon>Spermatophyta</taxon>
        <taxon>Magnoliopsida</taxon>
        <taxon>eudicotyledons</taxon>
        <taxon>Gunneridae</taxon>
        <taxon>Pentapetalae</taxon>
        <taxon>asterids</taxon>
        <taxon>lamiids</taxon>
        <taxon>Lamiales</taxon>
        <taxon>Pedaliaceae</taxon>
        <taxon>Sesamum</taxon>
    </lineage>
</organism>
<sequence length="175" mass="20345">MDKIWNYLETGKLPVERGEAKRVKKLAGRFFMEGGRLFKKSFTIPAFRCLRPGEAWEVMREIHEGSCENHSGRSLALKIMRHGYFWPTIQRDNMQMVRKCSHCQIHGNLHHTSGARIEFTHPVWPFDHWGMDLIGSFPPAQGQRKFVLVAVDHFSKWIEAEPLAKITENAVIQFI</sequence>
<comment type="caution">
    <text evidence="2">The sequence shown here is derived from an EMBL/GenBank/DDBJ whole genome shotgun (WGS) entry which is preliminary data.</text>
</comment>
<dbReference type="Gene3D" id="3.30.420.10">
    <property type="entry name" value="Ribonuclease H-like superfamily/Ribonuclease H"/>
    <property type="match status" value="1"/>
</dbReference>
<dbReference type="AlphaFoldDB" id="A0AAW2VE05"/>
<dbReference type="InterPro" id="IPR012337">
    <property type="entry name" value="RNaseH-like_sf"/>
</dbReference>
<protein>
    <recommendedName>
        <fullName evidence="1">Integrase catalytic domain-containing protein</fullName>
    </recommendedName>
</protein>
<dbReference type="Gene3D" id="1.10.340.70">
    <property type="match status" value="1"/>
</dbReference>
<dbReference type="EMBL" id="JACGWN010000010">
    <property type="protein sequence ID" value="KAL0427432.1"/>
    <property type="molecule type" value="Genomic_DNA"/>
</dbReference>
<name>A0AAW2VE05_9LAMI</name>
<dbReference type="InterPro" id="IPR036397">
    <property type="entry name" value="RNaseH_sf"/>
</dbReference>
<proteinExistence type="predicted"/>
<dbReference type="PROSITE" id="PS50994">
    <property type="entry name" value="INTEGRASE"/>
    <property type="match status" value="1"/>
</dbReference>
<accession>A0AAW2VE05</accession>
<dbReference type="SUPFAM" id="SSF53098">
    <property type="entry name" value="Ribonuclease H-like"/>
    <property type="match status" value="1"/>
</dbReference>
<dbReference type="InterPro" id="IPR052160">
    <property type="entry name" value="Gypsy_RT_Integrase-like"/>
</dbReference>
<gene>
    <name evidence="2" type="ORF">Slati_2918000</name>
</gene>
<dbReference type="InterPro" id="IPR041588">
    <property type="entry name" value="Integrase_H2C2"/>
</dbReference>
<reference evidence="2" key="1">
    <citation type="submission" date="2020-06" db="EMBL/GenBank/DDBJ databases">
        <authorList>
            <person name="Li T."/>
            <person name="Hu X."/>
            <person name="Zhang T."/>
            <person name="Song X."/>
            <person name="Zhang H."/>
            <person name="Dai N."/>
            <person name="Sheng W."/>
            <person name="Hou X."/>
            <person name="Wei L."/>
        </authorList>
    </citation>
    <scope>NUCLEOTIDE SEQUENCE</scope>
    <source>
        <strain evidence="2">KEN1</strain>
        <tissue evidence="2">Leaf</tissue>
    </source>
</reference>
<evidence type="ECO:0000313" key="2">
    <source>
        <dbReference type="EMBL" id="KAL0427432.1"/>
    </source>
</evidence>
<dbReference type="PANTHER" id="PTHR47266">
    <property type="entry name" value="ENDONUCLEASE-RELATED"/>
    <property type="match status" value="1"/>
</dbReference>
<evidence type="ECO:0000259" key="1">
    <source>
        <dbReference type="PROSITE" id="PS50994"/>
    </source>
</evidence>
<dbReference type="GO" id="GO:0015074">
    <property type="term" value="P:DNA integration"/>
    <property type="evidence" value="ECO:0007669"/>
    <property type="project" value="InterPro"/>
</dbReference>
<reference evidence="2" key="2">
    <citation type="journal article" date="2024" name="Plant">
        <title>Genomic evolution and insights into agronomic trait innovations of Sesamum species.</title>
        <authorList>
            <person name="Miao H."/>
            <person name="Wang L."/>
            <person name="Qu L."/>
            <person name="Liu H."/>
            <person name="Sun Y."/>
            <person name="Le M."/>
            <person name="Wang Q."/>
            <person name="Wei S."/>
            <person name="Zheng Y."/>
            <person name="Lin W."/>
            <person name="Duan Y."/>
            <person name="Cao H."/>
            <person name="Xiong S."/>
            <person name="Wang X."/>
            <person name="Wei L."/>
            <person name="Li C."/>
            <person name="Ma Q."/>
            <person name="Ju M."/>
            <person name="Zhao R."/>
            <person name="Li G."/>
            <person name="Mu C."/>
            <person name="Tian Q."/>
            <person name="Mei H."/>
            <person name="Zhang T."/>
            <person name="Gao T."/>
            <person name="Zhang H."/>
        </authorList>
    </citation>
    <scope>NUCLEOTIDE SEQUENCE</scope>
    <source>
        <strain evidence="2">KEN1</strain>
    </source>
</reference>
<dbReference type="InterPro" id="IPR001584">
    <property type="entry name" value="Integrase_cat-core"/>
</dbReference>